<name>A0A0U2PHQ2_9ALTE</name>
<feature type="region of interest" description="Disordered" evidence="1">
    <location>
        <begin position="1"/>
        <end position="62"/>
    </location>
</feature>
<evidence type="ECO:0000313" key="2">
    <source>
        <dbReference type="EMBL" id="ALS99085.1"/>
    </source>
</evidence>
<feature type="compositionally biased region" description="Polar residues" evidence="1">
    <location>
        <begin position="1"/>
        <end position="13"/>
    </location>
</feature>
<dbReference type="Gene3D" id="3.30.160.170">
    <property type="entry name" value="FlaG-like"/>
    <property type="match status" value="1"/>
</dbReference>
<proteinExistence type="predicted"/>
<protein>
    <recommendedName>
        <fullName evidence="4">Flagellar biosynthesis protein FlaG</fullName>
    </recommendedName>
</protein>
<dbReference type="OrthoDB" id="5741693at2"/>
<evidence type="ECO:0008006" key="4">
    <source>
        <dbReference type="Google" id="ProtNLM"/>
    </source>
</evidence>
<feature type="compositionally biased region" description="Basic and acidic residues" evidence="1">
    <location>
        <begin position="15"/>
        <end position="24"/>
    </location>
</feature>
<sequence>MDVDFSQSIQSSRRVFPERTEEQKLQSVTQSAEENADKSEEPTKVQDIKAQQQSADKENSDTGIEDAIEEIREFANLQNRQLDFSVDEDSQRRVIRVLDAETGDVIRQIPSDEVLKLAERIKELQTEVGAAVGVFFNKAV</sequence>
<evidence type="ECO:0000313" key="3">
    <source>
        <dbReference type="Proteomes" id="UP000068447"/>
    </source>
</evidence>
<dbReference type="STRING" id="1526571.AT746_12960"/>
<dbReference type="InterPro" id="IPR035924">
    <property type="entry name" value="FlaG-like_sf"/>
</dbReference>
<feature type="compositionally biased region" description="Basic and acidic residues" evidence="1">
    <location>
        <begin position="35"/>
        <end position="47"/>
    </location>
</feature>
<dbReference type="KEGG" id="lal:AT746_12960"/>
<dbReference type="PANTHER" id="PTHR37166">
    <property type="entry name" value="PROTEIN FLAG"/>
    <property type="match status" value="1"/>
</dbReference>
<dbReference type="InterPro" id="IPR005186">
    <property type="entry name" value="FlaG"/>
</dbReference>
<dbReference type="Pfam" id="PF03646">
    <property type="entry name" value="FlaG"/>
    <property type="match status" value="1"/>
</dbReference>
<dbReference type="AlphaFoldDB" id="A0A0U2PHQ2"/>
<organism evidence="2 3">
    <name type="scientific">Lacimicrobium alkaliphilum</name>
    <dbReference type="NCBI Taxonomy" id="1526571"/>
    <lineage>
        <taxon>Bacteria</taxon>
        <taxon>Pseudomonadati</taxon>
        <taxon>Pseudomonadota</taxon>
        <taxon>Gammaproteobacteria</taxon>
        <taxon>Alteromonadales</taxon>
        <taxon>Alteromonadaceae</taxon>
        <taxon>Lacimicrobium</taxon>
    </lineage>
</organism>
<dbReference type="EMBL" id="CP013650">
    <property type="protein sequence ID" value="ALS99085.1"/>
    <property type="molecule type" value="Genomic_DNA"/>
</dbReference>
<accession>A0A0U2PHQ2</accession>
<dbReference type="RefSeq" id="WP_062480958.1">
    <property type="nucleotide sequence ID" value="NZ_CP013650.1"/>
</dbReference>
<dbReference type="SUPFAM" id="SSF160214">
    <property type="entry name" value="FlaG-like"/>
    <property type="match status" value="1"/>
</dbReference>
<gene>
    <name evidence="2" type="ORF">AT746_12960</name>
</gene>
<dbReference type="Proteomes" id="UP000068447">
    <property type="component" value="Chromosome"/>
</dbReference>
<keyword evidence="3" id="KW-1185">Reference proteome</keyword>
<evidence type="ECO:0000256" key="1">
    <source>
        <dbReference type="SAM" id="MobiDB-lite"/>
    </source>
</evidence>
<reference evidence="2 3" key="1">
    <citation type="submission" date="2015-12" db="EMBL/GenBank/DDBJ databases">
        <title>Complete genome of Lacimicrobium alkaliphilum KCTC 32984.</title>
        <authorList>
            <person name="Kim S.-G."/>
            <person name="Lee Y.-J."/>
        </authorList>
    </citation>
    <scope>NUCLEOTIDE SEQUENCE [LARGE SCALE GENOMIC DNA]</scope>
    <source>
        <strain evidence="2 3">YelD216</strain>
    </source>
</reference>
<dbReference type="PANTHER" id="PTHR37166:SF1">
    <property type="entry name" value="PROTEIN FLAG"/>
    <property type="match status" value="1"/>
</dbReference>